<evidence type="ECO:0000313" key="2">
    <source>
        <dbReference type="EMBL" id="HJD97346.1"/>
    </source>
</evidence>
<proteinExistence type="predicted"/>
<dbReference type="RefSeq" id="WP_304122372.1">
    <property type="nucleotide sequence ID" value="NZ_DYZA01000135.1"/>
</dbReference>
<dbReference type="AlphaFoldDB" id="A0A921AWI0"/>
<dbReference type="EMBL" id="DYZA01000135">
    <property type="protein sequence ID" value="HJD97346.1"/>
    <property type="molecule type" value="Genomic_DNA"/>
</dbReference>
<comment type="caution">
    <text evidence="2">The sequence shown here is derived from an EMBL/GenBank/DDBJ whole genome shotgun (WGS) entry which is preliminary data.</text>
</comment>
<reference evidence="2" key="1">
    <citation type="journal article" date="2021" name="PeerJ">
        <title>Extensive microbial diversity within the chicken gut microbiome revealed by metagenomics and culture.</title>
        <authorList>
            <person name="Gilroy R."/>
            <person name="Ravi A."/>
            <person name="Getino M."/>
            <person name="Pursley I."/>
            <person name="Horton D.L."/>
            <person name="Alikhan N.F."/>
            <person name="Baker D."/>
            <person name="Gharbi K."/>
            <person name="Hall N."/>
            <person name="Watson M."/>
            <person name="Adriaenssens E.M."/>
            <person name="Foster-Nyarko E."/>
            <person name="Jarju S."/>
            <person name="Secka A."/>
            <person name="Antonio M."/>
            <person name="Oren A."/>
            <person name="Chaudhuri R.R."/>
            <person name="La Ragione R."/>
            <person name="Hildebrand F."/>
            <person name="Pallen M.J."/>
        </authorList>
    </citation>
    <scope>NUCLEOTIDE SEQUENCE</scope>
    <source>
        <strain evidence="2">ChiGjej2B2-19336</strain>
    </source>
</reference>
<evidence type="ECO:0000313" key="3">
    <source>
        <dbReference type="Proteomes" id="UP000698963"/>
    </source>
</evidence>
<keyword evidence="1" id="KW-0732">Signal</keyword>
<accession>A0A921AWI0</accession>
<protein>
    <recommendedName>
        <fullName evidence="4">LPS-assembly protein LptD</fullName>
    </recommendedName>
</protein>
<feature type="signal peptide" evidence="1">
    <location>
        <begin position="1"/>
        <end position="23"/>
    </location>
</feature>
<dbReference type="Proteomes" id="UP000698963">
    <property type="component" value="Unassembled WGS sequence"/>
</dbReference>
<organism evidence="2 3">
    <name type="scientific">Mailhella massiliensis</name>
    <dbReference type="NCBI Taxonomy" id="1903261"/>
    <lineage>
        <taxon>Bacteria</taxon>
        <taxon>Pseudomonadati</taxon>
        <taxon>Thermodesulfobacteriota</taxon>
        <taxon>Desulfovibrionia</taxon>
        <taxon>Desulfovibrionales</taxon>
        <taxon>Desulfovibrionaceae</taxon>
        <taxon>Mailhella</taxon>
    </lineage>
</organism>
<gene>
    <name evidence="2" type="ORF">K8W16_06850</name>
</gene>
<evidence type="ECO:0000256" key="1">
    <source>
        <dbReference type="SAM" id="SignalP"/>
    </source>
</evidence>
<name>A0A921AWI0_9BACT</name>
<feature type="chain" id="PRO_5037426639" description="LPS-assembly protein LptD" evidence="1">
    <location>
        <begin position="24"/>
        <end position="965"/>
    </location>
</feature>
<sequence>MNKLLVSGVAAALVCLLFSGAPAAESPHGLAPAGDMPFIPDLGGLRHKSFKNQYGQTRNLSEAVLVRKSSVKDGKAFVPAGGLCYLSETEQDAAPFRRDPFLILGEHAYLVDSKVSVRTVRDVSLKKGEKVLLDDAGYRLWFDYATDHYDLPYIQMALIAPSGHWPMEFSVSSKFPTISDLPDRSHMEGDVEQLDEFFLDPVFEYGASRFEVKDHDFTKARFAALSYPVIEEATFSLSRPVVLDLRQEEYRLYGTKRIYAFRENAGFRIRVTDLFGEKVLAEKLVRPVSSQGYKDTEEEKDAYSLTVPGEDMRIEIAVQPGYLRHSDFVPWSTAVPHDWEDGMLSFVIYRDLVTVKNGAPWPLDSRYTVGLEANLLTGKLQRLTLENADAFTLDSGSDSYDGPVKYSDIWNRPAFRLVADDIEGDRVKSYYVRDRFFQRTDNLSFTDKGRKDIDCFIGRAPTFLSILEDSFLTRLATPKFGTEVQGSHFTSFPSVMPDMAFHAPDPTAPFGGLMRGFGREQVTNRRGEKLTSSEGLVIRGSYVDWKKGRIVIPPSGLFYTSRNARNVRALNGETFYMLGRRAYLATFESTTFTRRNFDIDFLRVQPDASLHPVYWQDEPLGVNNKVLRFTEKHLLDDRPMAQINVVKYSGNNFGAPFELAQGLSREQGDRYFLHDRFAEGATWIEPEFVGEDYVRVKSFGTPAIQSVEYTYDKPVRTLLAPGEETALGKHHTLKLIAFNEEAGTSEVEIRRNDGSLAERKILGPLNAETRAFLPQHQRVVHSLQLPFDEGKNRVLAEVDVNTPFEKGKAAFYTYVNLKKLESDTPFEGDPRFMVRPDVCGHCYQLNEVLLDNPKPIILDKEHPRFDGPRTADGKPQFSIVIDSFDGEMIHAWHIETNYRKRVFKSANLAFQPRNNIDVLMGVNGTIEGFLRASLMERSAWQEYWRTGAHPHPERGLDAWLARRFQ</sequence>
<evidence type="ECO:0008006" key="4">
    <source>
        <dbReference type="Google" id="ProtNLM"/>
    </source>
</evidence>
<reference evidence="2" key="2">
    <citation type="submission" date="2021-09" db="EMBL/GenBank/DDBJ databases">
        <authorList>
            <person name="Gilroy R."/>
        </authorList>
    </citation>
    <scope>NUCLEOTIDE SEQUENCE</scope>
    <source>
        <strain evidence="2">ChiGjej2B2-19336</strain>
    </source>
</reference>